<dbReference type="Proteomes" id="UP000054928">
    <property type="component" value="Unassembled WGS sequence"/>
</dbReference>
<dbReference type="EMBL" id="CCYD01000645">
    <property type="protein sequence ID" value="CEG42878.1"/>
    <property type="molecule type" value="Genomic_DNA"/>
</dbReference>
<protein>
    <submittedName>
        <fullName evidence="1">Uncharacterized protein</fullName>
    </submittedName>
</protein>
<sequence>MSACHKSAVLHCFEWWARRTVLTTWQYHPILTRVYAIKLISTYIHVNPQTDALETAAHARFKLSFRSQTMDAAPCSRTPATHQYFFCEPQFTAVVKRHIIHTFM</sequence>
<name>A0A0P1ANZ6_PLAHL</name>
<dbReference type="RefSeq" id="XP_024579247.1">
    <property type="nucleotide sequence ID" value="XM_024728807.1"/>
</dbReference>
<evidence type="ECO:0000313" key="2">
    <source>
        <dbReference type="Proteomes" id="UP000054928"/>
    </source>
</evidence>
<organism evidence="1 2">
    <name type="scientific">Plasmopara halstedii</name>
    <name type="common">Downy mildew of sunflower</name>
    <dbReference type="NCBI Taxonomy" id="4781"/>
    <lineage>
        <taxon>Eukaryota</taxon>
        <taxon>Sar</taxon>
        <taxon>Stramenopiles</taxon>
        <taxon>Oomycota</taxon>
        <taxon>Peronosporomycetes</taxon>
        <taxon>Peronosporales</taxon>
        <taxon>Peronosporaceae</taxon>
        <taxon>Plasmopara</taxon>
    </lineage>
</organism>
<evidence type="ECO:0000313" key="1">
    <source>
        <dbReference type="EMBL" id="CEG42878.1"/>
    </source>
</evidence>
<keyword evidence="2" id="KW-1185">Reference proteome</keyword>
<dbReference type="AlphaFoldDB" id="A0A0P1ANZ6"/>
<reference evidence="2" key="1">
    <citation type="submission" date="2014-09" db="EMBL/GenBank/DDBJ databases">
        <authorList>
            <person name="Sharma Rahul"/>
            <person name="Thines Marco"/>
        </authorList>
    </citation>
    <scope>NUCLEOTIDE SEQUENCE [LARGE SCALE GENOMIC DNA]</scope>
</reference>
<proteinExistence type="predicted"/>
<dbReference type="GeneID" id="36408170"/>
<accession>A0A0P1ANZ6</accession>